<name>A0A6N9NIM3_9FLAO</name>
<gene>
    <name evidence="7" type="ORF">GQN54_06510</name>
</gene>
<proteinExistence type="predicted"/>
<dbReference type="SUPFAM" id="SSF52540">
    <property type="entry name" value="P-loop containing nucleoside triphosphate hydrolases"/>
    <property type="match status" value="1"/>
</dbReference>
<dbReference type="PANTHER" id="PTHR42794:SF1">
    <property type="entry name" value="HEMIN IMPORT ATP-BINDING PROTEIN HMUV"/>
    <property type="match status" value="1"/>
</dbReference>
<dbReference type="Proteomes" id="UP000470771">
    <property type="component" value="Unassembled WGS sequence"/>
</dbReference>
<evidence type="ECO:0000313" key="8">
    <source>
        <dbReference type="Proteomes" id="UP000470771"/>
    </source>
</evidence>
<dbReference type="InterPro" id="IPR003593">
    <property type="entry name" value="AAA+_ATPase"/>
</dbReference>
<evidence type="ECO:0000313" key="7">
    <source>
        <dbReference type="EMBL" id="NBG65763.1"/>
    </source>
</evidence>
<dbReference type="GO" id="GO:0016887">
    <property type="term" value="F:ATP hydrolysis activity"/>
    <property type="evidence" value="ECO:0007669"/>
    <property type="project" value="InterPro"/>
</dbReference>
<feature type="domain" description="ABC transporter" evidence="6">
    <location>
        <begin position="2"/>
        <end position="241"/>
    </location>
</feature>
<keyword evidence="4" id="KW-1278">Translocase</keyword>
<comment type="function">
    <text evidence="5">Part of the ABC transporter complex HmuTUV involved in hemin import. Responsible for energy coupling to the transport system.</text>
</comment>
<keyword evidence="2" id="KW-0547">Nucleotide-binding</keyword>
<evidence type="ECO:0000256" key="5">
    <source>
        <dbReference type="ARBA" id="ARBA00037066"/>
    </source>
</evidence>
<dbReference type="PROSITE" id="PS50893">
    <property type="entry name" value="ABC_TRANSPORTER_2"/>
    <property type="match status" value="1"/>
</dbReference>
<sequence>MIATQNLTYEVNGKVLIEDISTVFNVNEINLIIGANGAGKSTLINLLCNQINPTKGSVIYEGLKTQLPSELSKVRAVLSQHIDMAFPLTVHEIVLMGRYPHFSHQPTEKDHQIVKEAMDLFQINAFSNRNYQTLSGGEKQRVHFARVMAQIWPDGKEQTKYLLLDEPLTYLDVYYQFDFMNKIKAIMQLQPMVVIGVLHDLNLASQYANQVLLLENGKVFQSGVPEKVLTKETISKVFDLEPTFFTDSNGKRHLSF</sequence>
<comment type="caution">
    <text evidence="7">The sequence shown here is derived from an EMBL/GenBank/DDBJ whole genome shotgun (WGS) entry which is preliminary data.</text>
</comment>
<dbReference type="AlphaFoldDB" id="A0A6N9NIM3"/>
<keyword evidence="8" id="KW-1185">Reference proteome</keyword>
<dbReference type="PANTHER" id="PTHR42794">
    <property type="entry name" value="HEMIN IMPORT ATP-BINDING PROTEIN HMUV"/>
    <property type="match status" value="1"/>
</dbReference>
<organism evidence="7 8">
    <name type="scientific">Acidiluteibacter ferrifornacis</name>
    <dbReference type="NCBI Taxonomy" id="2692424"/>
    <lineage>
        <taxon>Bacteria</taxon>
        <taxon>Pseudomonadati</taxon>
        <taxon>Bacteroidota</taxon>
        <taxon>Flavobacteriia</taxon>
        <taxon>Flavobacteriales</taxon>
        <taxon>Cryomorphaceae</taxon>
        <taxon>Acidiluteibacter</taxon>
    </lineage>
</organism>
<evidence type="ECO:0000259" key="6">
    <source>
        <dbReference type="PROSITE" id="PS50893"/>
    </source>
</evidence>
<dbReference type="RefSeq" id="WP_160632702.1">
    <property type="nucleotide sequence ID" value="NZ_WWNE01000005.1"/>
</dbReference>
<dbReference type="CDD" id="cd03214">
    <property type="entry name" value="ABC_Iron-Siderophores_B12_Hemin"/>
    <property type="match status" value="1"/>
</dbReference>
<evidence type="ECO:0000256" key="2">
    <source>
        <dbReference type="ARBA" id="ARBA00022741"/>
    </source>
</evidence>
<dbReference type="EMBL" id="WWNE01000005">
    <property type="protein sequence ID" value="NBG65763.1"/>
    <property type="molecule type" value="Genomic_DNA"/>
</dbReference>
<accession>A0A6N9NIM3</accession>
<evidence type="ECO:0000256" key="4">
    <source>
        <dbReference type="ARBA" id="ARBA00022967"/>
    </source>
</evidence>
<dbReference type="Pfam" id="PF00005">
    <property type="entry name" value="ABC_tran"/>
    <property type="match status" value="1"/>
</dbReference>
<dbReference type="InterPro" id="IPR027417">
    <property type="entry name" value="P-loop_NTPase"/>
</dbReference>
<dbReference type="InterPro" id="IPR003439">
    <property type="entry name" value="ABC_transporter-like_ATP-bd"/>
</dbReference>
<protein>
    <submittedName>
        <fullName evidence="7">Heme ABC transporter ATP-binding protein</fullName>
    </submittedName>
</protein>
<dbReference type="SMART" id="SM00382">
    <property type="entry name" value="AAA"/>
    <property type="match status" value="1"/>
</dbReference>
<dbReference type="Gene3D" id="3.40.50.300">
    <property type="entry name" value="P-loop containing nucleotide triphosphate hydrolases"/>
    <property type="match status" value="1"/>
</dbReference>
<evidence type="ECO:0000256" key="1">
    <source>
        <dbReference type="ARBA" id="ARBA00022448"/>
    </source>
</evidence>
<evidence type="ECO:0000256" key="3">
    <source>
        <dbReference type="ARBA" id="ARBA00022840"/>
    </source>
</evidence>
<keyword evidence="1" id="KW-0813">Transport</keyword>
<reference evidence="7 8" key="1">
    <citation type="submission" date="2019-12" db="EMBL/GenBank/DDBJ databases">
        <authorList>
            <person name="Zhao J."/>
        </authorList>
    </citation>
    <scope>NUCLEOTIDE SEQUENCE [LARGE SCALE GENOMIC DNA]</scope>
    <source>
        <strain evidence="7 8">S-15</strain>
    </source>
</reference>
<dbReference type="NCBIfam" id="NF010068">
    <property type="entry name" value="PRK13548.1"/>
    <property type="match status" value="1"/>
</dbReference>
<keyword evidence="3 7" id="KW-0067">ATP-binding</keyword>
<dbReference type="GO" id="GO:0005524">
    <property type="term" value="F:ATP binding"/>
    <property type="evidence" value="ECO:0007669"/>
    <property type="project" value="UniProtKB-KW"/>
</dbReference>